<dbReference type="STRING" id="2903.R1D9M9"/>
<dbReference type="KEGG" id="ehx:EMIHUDRAFT_97369"/>
<evidence type="ECO:0000259" key="9">
    <source>
        <dbReference type="Pfam" id="PF09335"/>
    </source>
</evidence>
<comment type="cofactor">
    <cofactor evidence="1">
        <name>FAD</name>
        <dbReference type="ChEBI" id="CHEBI:57692"/>
    </cofactor>
</comment>
<dbReference type="SUPFAM" id="SSF51905">
    <property type="entry name" value="FAD/NAD(P)-binding domain"/>
    <property type="match status" value="1"/>
</dbReference>
<proteinExistence type="predicted"/>
<dbReference type="Proteomes" id="UP000013827">
    <property type="component" value="Unassembled WGS sequence"/>
</dbReference>
<sequence length="785" mass="80283">MHACVRPLLHATAPAVRASIAATASADAVVALSDWTSGRGAAGLVAFACVHTAAVVGCFPATILFELAAGLLFGVYQGAAVAWSAKVLAATITYLVSSGIARAALSAAGVEEAAARAYAAQPSLANLAQSVERDGARFTLLARLSPIPSWLNNYGLALAGVSLDDYFPATALATLPAVLTHVYAGSLFSSALEIVEGDGAASFPSFASLVLGAAGALGGGLLLRELTLPHIAMPALIGQLTLPHIASEHTAPRHSLPRLNTAIVGGGASGLLLAHRLLDAGASVTLLEARGDPRDGRVREGRAYALGLGLRGRAAIRAVDEALWQAVKAEGFGSDRFTLHAPFFGAVDLRKPTPGQEPSALDAQLYPHLPASPHISGQEPSVLIYQSDLCSALLTALEARHRASGRLDMQFRARVEKVDPESGELAWRRRPGESELHVDPESGQLAYWPGGDEDGGGGGGKDGRGDGGEDGGGGGGEDGGGGGGGGATTTGSFDLIAGCDGVQSAVRASFAERCPSFNAERATLGGSLKVLRLERMPARLAPDAVHLVPGAGGLAAFLEPTARGEACALLSWRGDTLTTTLPDGSKGSWQPASATDADAARRALASALPLLADALNTTAIGEQFVAQRVSKAATVRCNSYSLGRAALLGDAAHSTGGASGQGCNSALQDAISLSDVLSRFDGDVAAALPAYSRERVPEGTALLDLSTGPGADAPPTRKLLYAASSALDFLLSPLGLRDPPLQTLLTTSLTPFAEIRRRREAAFGPFPSSAEFAAQIEEVACGRVR</sequence>
<evidence type="ECO:0000259" key="8">
    <source>
        <dbReference type="Pfam" id="PF01494"/>
    </source>
</evidence>
<feature type="compositionally biased region" description="Gly residues" evidence="7">
    <location>
        <begin position="470"/>
        <end position="487"/>
    </location>
</feature>
<dbReference type="Pfam" id="PF01494">
    <property type="entry name" value="FAD_binding_3"/>
    <property type="match status" value="1"/>
</dbReference>
<feature type="domain" description="FAD-binding" evidence="8">
    <location>
        <begin position="487"/>
        <end position="704"/>
    </location>
</feature>
<evidence type="ECO:0000256" key="2">
    <source>
        <dbReference type="ARBA" id="ARBA00022630"/>
    </source>
</evidence>
<evidence type="ECO:0000256" key="7">
    <source>
        <dbReference type="SAM" id="MobiDB-lite"/>
    </source>
</evidence>
<dbReference type="RefSeq" id="XP_005757923.1">
    <property type="nucleotide sequence ID" value="XM_005757866.1"/>
</dbReference>
<evidence type="ECO:0000256" key="5">
    <source>
        <dbReference type="ARBA" id="ARBA00023002"/>
    </source>
</evidence>
<organism evidence="10 11">
    <name type="scientific">Emiliania huxleyi (strain CCMP1516)</name>
    <dbReference type="NCBI Taxonomy" id="280463"/>
    <lineage>
        <taxon>Eukaryota</taxon>
        <taxon>Haptista</taxon>
        <taxon>Haptophyta</taxon>
        <taxon>Prymnesiophyceae</taxon>
        <taxon>Isochrysidales</taxon>
        <taxon>Noelaerhabdaceae</taxon>
        <taxon>Emiliania</taxon>
    </lineage>
</organism>
<dbReference type="PaxDb" id="2903-EOD05494"/>
<dbReference type="Pfam" id="PF09335">
    <property type="entry name" value="VTT_dom"/>
    <property type="match status" value="1"/>
</dbReference>
<feature type="compositionally biased region" description="Basic and acidic residues" evidence="7">
    <location>
        <begin position="418"/>
        <end position="440"/>
    </location>
</feature>
<evidence type="ECO:0000256" key="1">
    <source>
        <dbReference type="ARBA" id="ARBA00001974"/>
    </source>
</evidence>
<reference evidence="11" key="1">
    <citation type="journal article" date="2013" name="Nature">
        <title>Pan genome of the phytoplankton Emiliania underpins its global distribution.</title>
        <authorList>
            <person name="Read B.A."/>
            <person name="Kegel J."/>
            <person name="Klute M.J."/>
            <person name="Kuo A."/>
            <person name="Lefebvre S.C."/>
            <person name="Maumus F."/>
            <person name="Mayer C."/>
            <person name="Miller J."/>
            <person name="Monier A."/>
            <person name="Salamov A."/>
            <person name="Young J."/>
            <person name="Aguilar M."/>
            <person name="Claverie J.M."/>
            <person name="Frickenhaus S."/>
            <person name="Gonzalez K."/>
            <person name="Herman E.K."/>
            <person name="Lin Y.C."/>
            <person name="Napier J."/>
            <person name="Ogata H."/>
            <person name="Sarno A.F."/>
            <person name="Shmutz J."/>
            <person name="Schroeder D."/>
            <person name="de Vargas C."/>
            <person name="Verret F."/>
            <person name="von Dassow P."/>
            <person name="Valentin K."/>
            <person name="Van de Peer Y."/>
            <person name="Wheeler G."/>
            <person name="Dacks J.B."/>
            <person name="Delwiche C.F."/>
            <person name="Dyhrman S.T."/>
            <person name="Glockner G."/>
            <person name="John U."/>
            <person name="Richards T."/>
            <person name="Worden A.Z."/>
            <person name="Zhang X."/>
            <person name="Grigoriev I.V."/>
            <person name="Allen A.E."/>
            <person name="Bidle K."/>
            <person name="Borodovsky M."/>
            <person name="Bowler C."/>
            <person name="Brownlee C."/>
            <person name="Cock J.M."/>
            <person name="Elias M."/>
            <person name="Gladyshev V.N."/>
            <person name="Groth M."/>
            <person name="Guda C."/>
            <person name="Hadaegh A."/>
            <person name="Iglesias-Rodriguez M.D."/>
            <person name="Jenkins J."/>
            <person name="Jones B.M."/>
            <person name="Lawson T."/>
            <person name="Leese F."/>
            <person name="Lindquist E."/>
            <person name="Lobanov A."/>
            <person name="Lomsadze A."/>
            <person name="Malik S.B."/>
            <person name="Marsh M.E."/>
            <person name="Mackinder L."/>
            <person name="Mock T."/>
            <person name="Mueller-Roeber B."/>
            <person name="Pagarete A."/>
            <person name="Parker M."/>
            <person name="Probert I."/>
            <person name="Quesneville H."/>
            <person name="Raines C."/>
            <person name="Rensing S.A."/>
            <person name="Riano-Pachon D.M."/>
            <person name="Richier S."/>
            <person name="Rokitta S."/>
            <person name="Shiraiwa Y."/>
            <person name="Soanes D.M."/>
            <person name="van der Giezen M."/>
            <person name="Wahlund T.M."/>
            <person name="Williams B."/>
            <person name="Wilson W."/>
            <person name="Wolfe G."/>
            <person name="Wurch L.L."/>
        </authorList>
    </citation>
    <scope>NUCLEOTIDE SEQUENCE</scope>
</reference>
<dbReference type="GO" id="GO:0071949">
    <property type="term" value="F:FAD binding"/>
    <property type="evidence" value="ECO:0007669"/>
    <property type="project" value="InterPro"/>
</dbReference>
<evidence type="ECO:0000256" key="4">
    <source>
        <dbReference type="ARBA" id="ARBA00022857"/>
    </source>
</evidence>
<evidence type="ECO:0000313" key="11">
    <source>
        <dbReference type="Proteomes" id="UP000013827"/>
    </source>
</evidence>
<dbReference type="PANTHER" id="PTHR46028:SF2">
    <property type="entry name" value="KYNURENINE 3-MONOOXYGENASE"/>
    <property type="match status" value="1"/>
</dbReference>
<dbReference type="eggNOG" id="KOG3140">
    <property type="taxonomic scope" value="Eukaryota"/>
</dbReference>
<dbReference type="InterPro" id="IPR036188">
    <property type="entry name" value="FAD/NAD-bd_sf"/>
</dbReference>
<keyword evidence="4" id="KW-0521">NADP</keyword>
<dbReference type="Gene3D" id="3.50.50.60">
    <property type="entry name" value="FAD/NAD(P)-binding domain"/>
    <property type="match status" value="2"/>
</dbReference>
<dbReference type="eggNOG" id="KOG2614">
    <property type="taxonomic scope" value="Eukaryota"/>
</dbReference>
<dbReference type="EnsemblProtists" id="EOD05494">
    <property type="protein sequence ID" value="EOD05494"/>
    <property type="gene ID" value="EMIHUDRAFT_97369"/>
</dbReference>
<dbReference type="PANTHER" id="PTHR46028">
    <property type="entry name" value="KYNURENINE 3-MONOOXYGENASE"/>
    <property type="match status" value="1"/>
</dbReference>
<evidence type="ECO:0008006" key="12">
    <source>
        <dbReference type="Google" id="ProtNLM"/>
    </source>
</evidence>
<feature type="domain" description="VTT" evidence="9">
    <location>
        <begin position="59"/>
        <end position="186"/>
    </location>
</feature>
<dbReference type="Pfam" id="PF13450">
    <property type="entry name" value="NAD_binding_8"/>
    <property type="match status" value="1"/>
</dbReference>
<protein>
    <recommendedName>
        <fullName evidence="12">FAD-binding domain-containing protein</fullName>
    </recommendedName>
</protein>
<dbReference type="InterPro" id="IPR032816">
    <property type="entry name" value="VTT_dom"/>
</dbReference>
<dbReference type="HOGENOM" id="CLU_382402_0_0_1"/>
<keyword evidence="3" id="KW-0274">FAD</keyword>
<reference evidence="10" key="2">
    <citation type="submission" date="2024-10" db="UniProtKB">
        <authorList>
            <consortium name="EnsemblProtists"/>
        </authorList>
    </citation>
    <scope>IDENTIFICATION</scope>
</reference>
<dbReference type="AlphaFoldDB" id="A0A0D3I2K9"/>
<dbReference type="GeneID" id="17251381"/>
<keyword evidence="5" id="KW-0560">Oxidoreductase</keyword>
<feature type="region of interest" description="Disordered" evidence="7">
    <location>
        <begin position="418"/>
        <end position="487"/>
    </location>
</feature>
<dbReference type="GO" id="GO:0070189">
    <property type="term" value="P:kynurenine metabolic process"/>
    <property type="evidence" value="ECO:0007669"/>
    <property type="project" value="TreeGrafter"/>
</dbReference>
<keyword evidence="6" id="KW-0503">Monooxygenase</keyword>
<keyword evidence="11" id="KW-1185">Reference proteome</keyword>
<name>A0A0D3I2K9_EMIH1</name>
<evidence type="ECO:0000256" key="3">
    <source>
        <dbReference type="ARBA" id="ARBA00022827"/>
    </source>
</evidence>
<evidence type="ECO:0000256" key="6">
    <source>
        <dbReference type="ARBA" id="ARBA00023033"/>
    </source>
</evidence>
<dbReference type="GO" id="GO:0004502">
    <property type="term" value="F:kynurenine 3-monooxygenase activity"/>
    <property type="evidence" value="ECO:0007669"/>
    <property type="project" value="TreeGrafter"/>
</dbReference>
<evidence type="ECO:0000313" key="10">
    <source>
        <dbReference type="EnsemblProtists" id="EOD05494"/>
    </source>
</evidence>
<dbReference type="PRINTS" id="PR00420">
    <property type="entry name" value="RNGMNOXGNASE"/>
</dbReference>
<accession>A0A0D3I2K9</accession>
<keyword evidence="2" id="KW-0285">Flavoprotein</keyword>
<dbReference type="InterPro" id="IPR002938">
    <property type="entry name" value="FAD-bd"/>
</dbReference>